<evidence type="ECO:0000256" key="6">
    <source>
        <dbReference type="ARBA" id="ARBA00022833"/>
    </source>
</evidence>
<evidence type="ECO:0000256" key="3">
    <source>
        <dbReference type="ARBA" id="ARBA00022763"/>
    </source>
</evidence>
<feature type="domain" description="RecA family profile 1" evidence="13">
    <location>
        <begin position="64"/>
        <end position="208"/>
    </location>
</feature>
<evidence type="ECO:0000259" key="13">
    <source>
        <dbReference type="PROSITE" id="PS50162"/>
    </source>
</evidence>
<dbReference type="InterPro" id="IPR041166">
    <property type="entry name" value="Rubredoxin_2"/>
</dbReference>
<evidence type="ECO:0000256" key="4">
    <source>
        <dbReference type="ARBA" id="ARBA00022771"/>
    </source>
</evidence>
<keyword evidence="8" id="KW-0346">Stress response</keyword>
<dbReference type="InterPro" id="IPR003593">
    <property type="entry name" value="AAA+_ATPase"/>
</dbReference>
<dbReference type="Gene3D" id="3.40.50.300">
    <property type="entry name" value="P-loop containing nucleotide triphosphate hydrolases"/>
    <property type="match status" value="1"/>
</dbReference>
<dbReference type="PRINTS" id="PR01874">
    <property type="entry name" value="DNAREPAIRADA"/>
</dbReference>
<dbReference type="InterPro" id="IPR014721">
    <property type="entry name" value="Ribsml_uS5_D2-typ_fold_subgr"/>
</dbReference>
<evidence type="ECO:0000256" key="7">
    <source>
        <dbReference type="ARBA" id="ARBA00022840"/>
    </source>
</evidence>
<evidence type="ECO:0000256" key="8">
    <source>
        <dbReference type="ARBA" id="ARBA00023016"/>
    </source>
</evidence>
<keyword evidence="3 12" id="KW-0227">DNA damage</keyword>
<evidence type="ECO:0000256" key="2">
    <source>
        <dbReference type="ARBA" id="ARBA00022741"/>
    </source>
</evidence>
<dbReference type="GO" id="GO:0008270">
    <property type="term" value="F:zinc ion binding"/>
    <property type="evidence" value="ECO:0007669"/>
    <property type="project" value="UniProtKB-KW"/>
</dbReference>
<keyword evidence="2 12" id="KW-0547">Nucleotide-binding</keyword>
<comment type="caution">
    <text evidence="14">The sequence shown here is derived from an EMBL/GenBank/DDBJ whole genome shotgun (WGS) entry which is preliminary data.</text>
</comment>
<keyword evidence="6 12" id="KW-0862">Zinc</keyword>
<evidence type="ECO:0000256" key="11">
    <source>
        <dbReference type="NCBIfam" id="TIGR00416"/>
    </source>
</evidence>
<dbReference type="PANTHER" id="PTHR32472:SF10">
    <property type="entry name" value="DNA REPAIR PROTEIN RADA-LIKE PROTEIN"/>
    <property type="match status" value="1"/>
</dbReference>
<dbReference type="CDD" id="cd01121">
    <property type="entry name" value="RadA_SMS_N"/>
    <property type="match status" value="1"/>
</dbReference>
<dbReference type="GO" id="GO:0016787">
    <property type="term" value="F:hydrolase activity"/>
    <property type="evidence" value="ECO:0007669"/>
    <property type="project" value="UniProtKB-KW"/>
</dbReference>
<dbReference type="EMBL" id="PFSY01000044">
    <property type="protein sequence ID" value="PJC02151.1"/>
    <property type="molecule type" value="Genomic_DNA"/>
</dbReference>
<evidence type="ECO:0000313" key="14">
    <source>
        <dbReference type="EMBL" id="PJC02151.1"/>
    </source>
</evidence>
<dbReference type="SUPFAM" id="SSF54211">
    <property type="entry name" value="Ribosomal protein S5 domain 2-like"/>
    <property type="match status" value="1"/>
</dbReference>
<reference evidence="15" key="1">
    <citation type="submission" date="2017-09" db="EMBL/GenBank/DDBJ databases">
        <title>Depth-based differentiation of microbial function through sediment-hosted aquifers and enrichment of novel symbionts in the deep terrestrial subsurface.</title>
        <authorList>
            <person name="Probst A.J."/>
            <person name="Ladd B."/>
            <person name="Jarett J.K."/>
            <person name="Geller-Mcgrath D.E."/>
            <person name="Sieber C.M.K."/>
            <person name="Emerson J.B."/>
            <person name="Anantharaman K."/>
            <person name="Thomas B.C."/>
            <person name="Malmstrom R."/>
            <person name="Stieglmeier M."/>
            <person name="Klingl A."/>
            <person name="Woyke T."/>
            <person name="Ryan C.M."/>
            <person name="Banfield J.F."/>
        </authorList>
    </citation>
    <scope>NUCLEOTIDE SEQUENCE [LARGE SCALE GENOMIC DNA]</scope>
</reference>
<dbReference type="Pfam" id="PF13481">
    <property type="entry name" value="AAA_25"/>
    <property type="match status" value="1"/>
</dbReference>
<keyword evidence="1 12" id="KW-0479">Metal-binding</keyword>
<dbReference type="InterPro" id="IPR020568">
    <property type="entry name" value="Ribosomal_Su5_D2-typ_SF"/>
</dbReference>
<dbReference type="SUPFAM" id="SSF52540">
    <property type="entry name" value="P-loop containing nucleoside triphosphate hydrolases"/>
    <property type="match status" value="1"/>
</dbReference>
<dbReference type="GO" id="GO:0003684">
    <property type="term" value="F:damaged DNA binding"/>
    <property type="evidence" value="ECO:0007669"/>
    <property type="project" value="InterPro"/>
</dbReference>
<keyword evidence="10 12" id="KW-0234">DNA repair</keyword>
<evidence type="ECO:0000256" key="10">
    <source>
        <dbReference type="ARBA" id="ARBA00023204"/>
    </source>
</evidence>
<comment type="function">
    <text evidence="12">DNA-dependent ATPase involved in processing of recombination intermediates, plays a role in repairing DNA breaks. Stimulates the branch migration of RecA-mediated strand transfer reactions, allowing the 3' invading strand to extend heteroduplex DNA faster. Binds ssDNA in the presence of ADP but not other nucleotides, has ATPase activity that is stimulated by ssDNA and various branched DNA structures, but inhibited by SSB. Does not have RecA's homology-searching function.</text>
</comment>
<evidence type="ECO:0000256" key="5">
    <source>
        <dbReference type="ARBA" id="ARBA00022801"/>
    </source>
</evidence>
<sequence>MSKSISIFECSKCGAQQPKWTGRCLECGNWGTIAEGVKNAEVSRTVNSGTVREITDLSKLQNKDLQRASTSLNELDRVLGGGLVQGSLVLLGGDPGIGKSTLALQIAAQLENSIYISGEESAEQVAQRLQRLSATHSVSFIAETNLDNILSTLHKTKPVVAIIDSIQTIYSNEVSGEAGNISQVRASTIKLLELAKTANITIIIVGHVTKEGVVAGPKTLEHLVDTVLYLEGDKYQQYRLLRAVKNRFGQTGEVGIWEMTNNGLKEVLNPSEIFLKAHKNVSGTVITPVIEGSQVFMVEVQALVNKTSFGYPRRIASGFANQRLEIILAVLTKKLKLPLNNYDVYINIAGGLNLTEPAVDLAVATAIISAYYDQAFT</sequence>
<dbReference type="Pfam" id="PF18073">
    <property type="entry name" value="Zn_ribbon_LapB"/>
    <property type="match status" value="1"/>
</dbReference>
<keyword evidence="4 12" id="KW-0863">Zinc-finger</keyword>
<dbReference type="PANTHER" id="PTHR32472">
    <property type="entry name" value="DNA REPAIR PROTEIN RADA"/>
    <property type="match status" value="1"/>
</dbReference>
<accession>A0A2M8DS06</accession>
<evidence type="ECO:0000256" key="12">
    <source>
        <dbReference type="RuleBase" id="RU003555"/>
    </source>
</evidence>
<dbReference type="GO" id="GO:0005829">
    <property type="term" value="C:cytosol"/>
    <property type="evidence" value="ECO:0007669"/>
    <property type="project" value="TreeGrafter"/>
</dbReference>
<dbReference type="Gene3D" id="3.30.230.10">
    <property type="match status" value="1"/>
</dbReference>
<evidence type="ECO:0000256" key="9">
    <source>
        <dbReference type="ARBA" id="ARBA00023125"/>
    </source>
</evidence>
<keyword evidence="7 12" id="KW-0067">ATP-binding</keyword>
<proteinExistence type="inferred from homology"/>
<dbReference type="NCBIfam" id="TIGR00416">
    <property type="entry name" value="sms"/>
    <property type="match status" value="1"/>
</dbReference>
<name>A0A2M8DS06_9BACT</name>
<keyword evidence="5" id="KW-0378">Hydrolase</keyword>
<dbReference type="Proteomes" id="UP000230136">
    <property type="component" value="Unassembled WGS sequence"/>
</dbReference>
<dbReference type="InterPro" id="IPR027417">
    <property type="entry name" value="P-loop_NTPase"/>
</dbReference>
<dbReference type="PROSITE" id="PS50162">
    <property type="entry name" value="RECA_2"/>
    <property type="match status" value="1"/>
</dbReference>
<dbReference type="InterPro" id="IPR004504">
    <property type="entry name" value="DNA_repair_RadA"/>
</dbReference>
<evidence type="ECO:0000313" key="15">
    <source>
        <dbReference type="Proteomes" id="UP000230136"/>
    </source>
</evidence>
<gene>
    <name evidence="14" type="ORF">CO073_00980</name>
</gene>
<dbReference type="GO" id="GO:0140664">
    <property type="term" value="F:ATP-dependent DNA damage sensor activity"/>
    <property type="evidence" value="ECO:0007669"/>
    <property type="project" value="InterPro"/>
</dbReference>
<dbReference type="SMART" id="SM00382">
    <property type="entry name" value="AAA"/>
    <property type="match status" value="1"/>
</dbReference>
<feature type="non-terminal residue" evidence="14">
    <location>
        <position position="377"/>
    </location>
</feature>
<keyword evidence="9 12" id="KW-0238">DNA-binding</keyword>
<comment type="similarity">
    <text evidence="12">Belongs to the RecA family. RadA subfamily.</text>
</comment>
<organism evidence="14 15">
    <name type="scientific">Candidatus Komeilibacteria bacterium CG_4_9_14_0_8_um_filter_36_9</name>
    <dbReference type="NCBI Taxonomy" id="1974473"/>
    <lineage>
        <taxon>Bacteria</taxon>
        <taxon>Candidatus Komeiliibacteriota</taxon>
    </lineage>
</organism>
<dbReference type="FunFam" id="3.40.50.300:FF:000050">
    <property type="entry name" value="DNA repair protein RadA"/>
    <property type="match status" value="1"/>
</dbReference>
<protein>
    <recommendedName>
        <fullName evidence="11 12">DNA repair protein RadA</fullName>
    </recommendedName>
</protein>
<dbReference type="GO" id="GO:0005524">
    <property type="term" value="F:ATP binding"/>
    <property type="evidence" value="ECO:0007669"/>
    <property type="project" value="UniProtKB-UniRule"/>
</dbReference>
<dbReference type="InterPro" id="IPR020588">
    <property type="entry name" value="RecA_ATP-bd"/>
</dbReference>
<dbReference type="AlphaFoldDB" id="A0A2M8DS06"/>
<dbReference type="GO" id="GO:0000725">
    <property type="term" value="P:recombinational repair"/>
    <property type="evidence" value="ECO:0007669"/>
    <property type="project" value="TreeGrafter"/>
</dbReference>
<evidence type="ECO:0000256" key="1">
    <source>
        <dbReference type="ARBA" id="ARBA00022723"/>
    </source>
</evidence>